<reference evidence="1 2" key="1">
    <citation type="submission" date="2024-02" db="EMBL/GenBank/DDBJ databases">
        <title>First draft genome assembly of two strains of Seiridium cardinale.</title>
        <authorList>
            <person name="Emiliani G."/>
            <person name="Scali E."/>
        </authorList>
    </citation>
    <scope>NUCLEOTIDE SEQUENCE [LARGE SCALE GENOMIC DNA]</scope>
    <source>
        <strain evidence="1 2">BM-138-000479</strain>
    </source>
</reference>
<gene>
    <name evidence="1" type="ORF">SCAR479_01558</name>
</gene>
<name>A0ABR2Y5S6_9PEZI</name>
<protein>
    <submittedName>
        <fullName evidence="1">Uncharacterized protein</fullName>
    </submittedName>
</protein>
<comment type="caution">
    <text evidence="1">The sequence shown here is derived from an EMBL/GenBank/DDBJ whole genome shotgun (WGS) entry which is preliminary data.</text>
</comment>
<proteinExistence type="predicted"/>
<keyword evidence="2" id="KW-1185">Reference proteome</keyword>
<evidence type="ECO:0000313" key="2">
    <source>
        <dbReference type="Proteomes" id="UP001465668"/>
    </source>
</evidence>
<sequence>MPKLLNLPFELRRMIMAEVILLRADAPQNDTEVDPLQEHNQGLVNDFQFTVGGRGHVTWMRRLRYNITINQLMLVNRQLYAEVTALIKQWEKQPTQWVLGMTCTELGAPAALGVTWVSVPILTDCVDTLTIEFRAPNSSLQLVEWMEYRHHAYFRSLIRSNCPCADQLFGQTLATILSRGPVPAKKDSCRYKQPSMIQTIKERGLKIKNLIIDFLPTTGEDMLPLDAQSSKDADTVHRFRNGLGPDWIPQPSNEELIDSQILCAHITKSLRRMIATRIDQPACWQSIKLFARVGNIEIRLAGQTQHHFNMQSALSTARHGLGHCTKQLLQQRIVNKLDEEGPMLPLAAENGKANGEE</sequence>
<dbReference type="Proteomes" id="UP001465668">
    <property type="component" value="Unassembled WGS sequence"/>
</dbReference>
<evidence type="ECO:0000313" key="1">
    <source>
        <dbReference type="EMBL" id="KAK9781687.1"/>
    </source>
</evidence>
<organism evidence="1 2">
    <name type="scientific">Seiridium cardinale</name>
    <dbReference type="NCBI Taxonomy" id="138064"/>
    <lineage>
        <taxon>Eukaryota</taxon>
        <taxon>Fungi</taxon>
        <taxon>Dikarya</taxon>
        <taxon>Ascomycota</taxon>
        <taxon>Pezizomycotina</taxon>
        <taxon>Sordariomycetes</taxon>
        <taxon>Xylariomycetidae</taxon>
        <taxon>Amphisphaeriales</taxon>
        <taxon>Sporocadaceae</taxon>
        <taxon>Seiridium</taxon>
    </lineage>
</organism>
<accession>A0ABR2Y5S6</accession>
<dbReference type="EMBL" id="JARVKM010000003">
    <property type="protein sequence ID" value="KAK9781687.1"/>
    <property type="molecule type" value="Genomic_DNA"/>
</dbReference>